<accession>A0A7S0WGS0</accession>
<evidence type="ECO:0000313" key="9">
    <source>
        <dbReference type="EMBL" id="CAD8812585.1"/>
    </source>
</evidence>
<evidence type="ECO:0000256" key="5">
    <source>
        <dbReference type="ARBA" id="ARBA00022833"/>
    </source>
</evidence>
<keyword evidence="8" id="KW-1133">Transmembrane helix</keyword>
<feature type="transmembrane region" description="Helical" evidence="8">
    <location>
        <begin position="313"/>
        <end position="335"/>
    </location>
</feature>
<evidence type="ECO:0000256" key="7">
    <source>
        <dbReference type="SAM" id="MobiDB-lite"/>
    </source>
</evidence>
<evidence type="ECO:0008006" key="10">
    <source>
        <dbReference type="Google" id="ProtNLM"/>
    </source>
</evidence>
<comment type="similarity">
    <text evidence="2">Belongs to the peptidase M50B family.</text>
</comment>
<keyword evidence="8" id="KW-0812">Transmembrane</keyword>
<keyword evidence="5" id="KW-0862">Zinc</keyword>
<feature type="transmembrane region" description="Helical" evidence="8">
    <location>
        <begin position="271"/>
        <end position="292"/>
    </location>
</feature>
<keyword evidence="3" id="KW-0645">Protease</keyword>
<gene>
    <name evidence="9" type="ORF">OMED0930_LOCUS3679</name>
</gene>
<name>A0A7S0WGS0_9CHLO</name>
<feature type="transmembrane region" description="Helical" evidence="8">
    <location>
        <begin position="169"/>
        <end position="191"/>
    </location>
</feature>
<comment type="cofactor">
    <cofactor evidence="1">
        <name>Zn(2+)</name>
        <dbReference type="ChEBI" id="CHEBI:29105"/>
    </cofactor>
</comment>
<dbReference type="EMBL" id="HBFO01005291">
    <property type="protein sequence ID" value="CAD8812585.1"/>
    <property type="molecule type" value="Transcribed_RNA"/>
</dbReference>
<evidence type="ECO:0000256" key="2">
    <source>
        <dbReference type="ARBA" id="ARBA00007931"/>
    </source>
</evidence>
<dbReference type="PANTHER" id="PTHR39188">
    <property type="entry name" value="MEMBRANE-ASSOCIATED ZINC METALLOPROTEASE M50B"/>
    <property type="match status" value="1"/>
</dbReference>
<dbReference type="GO" id="GO:0008237">
    <property type="term" value="F:metallopeptidase activity"/>
    <property type="evidence" value="ECO:0007669"/>
    <property type="project" value="UniProtKB-KW"/>
</dbReference>
<feature type="transmembrane region" description="Helical" evidence="8">
    <location>
        <begin position="143"/>
        <end position="163"/>
    </location>
</feature>
<feature type="region of interest" description="Disordered" evidence="7">
    <location>
        <begin position="15"/>
        <end position="48"/>
    </location>
</feature>
<dbReference type="GO" id="GO:0006508">
    <property type="term" value="P:proteolysis"/>
    <property type="evidence" value="ECO:0007669"/>
    <property type="project" value="UniProtKB-KW"/>
</dbReference>
<evidence type="ECO:0000256" key="4">
    <source>
        <dbReference type="ARBA" id="ARBA00022801"/>
    </source>
</evidence>
<feature type="transmembrane region" description="Helical" evidence="8">
    <location>
        <begin position="355"/>
        <end position="372"/>
    </location>
</feature>
<evidence type="ECO:0000256" key="1">
    <source>
        <dbReference type="ARBA" id="ARBA00001947"/>
    </source>
</evidence>
<feature type="region of interest" description="Disordered" evidence="7">
    <location>
        <begin position="80"/>
        <end position="110"/>
    </location>
</feature>
<evidence type="ECO:0000256" key="6">
    <source>
        <dbReference type="ARBA" id="ARBA00023049"/>
    </source>
</evidence>
<dbReference type="PANTHER" id="PTHR39188:SF3">
    <property type="entry name" value="STAGE IV SPORULATION PROTEIN FB"/>
    <property type="match status" value="1"/>
</dbReference>
<keyword evidence="8" id="KW-0472">Membrane</keyword>
<evidence type="ECO:0000256" key="3">
    <source>
        <dbReference type="ARBA" id="ARBA00022670"/>
    </source>
</evidence>
<evidence type="ECO:0000256" key="8">
    <source>
        <dbReference type="SAM" id="Phobius"/>
    </source>
</evidence>
<dbReference type="AlphaFoldDB" id="A0A7S0WGS0"/>
<proteinExistence type="inferred from homology"/>
<reference evidence="9" key="1">
    <citation type="submission" date="2021-01" db="EMBL/GenBank/DDBJ databases">
        <authorList>
            <person name="Corre E."/>
            <person name="Pelletier E."/>
            <person name="Niang G."/>
            <person name="Scheremetjew M."/>
            <person name="Finn R."/>
            <person name="Kale V."/>
            <person name="Holt S."/>
            <person name="Cochrane G."/>
            <person name="Meng A."/>
            <person name="Brown T."/>
            <person name="Cohen L."/>
        </authorList>
    </citation>
    <scope>NUCLEOTIDE SEQUENCE</scope>
    <source>
        <strain evidence="9">Clade-D-RCC1621</strain>
    </source>
</reference>
<sequence>MVANGAGDRDAVHALEDAPMLADEPPVRSVNATAFRGGDGDGALGTSRATHGDARAVAIGVPVMVSARDALEDELDDVVANVSDGDGGDGNEESDEDEDEDDDARDVEGGSLEHENMEDMFTQYLMPKFWFEVFGVRVHVSVWVLYMWGITYVTAVFLFSVFAGDDFGFYYFATLVVFWAFIMSLFFVLLFSSTFIHEYAHIAAVRYFGGRVDEDKGVVLWPFGALAYLHLDGLTLSQEMLVTIVGPLSHAPQILLWYLLSLTASSAEDNLWRAITLNMVALNIVLLVWNLLPCYPMDGSRILSCALLLTRRIKVESAAWIVVIISYIASVSYIVGSLTDSFTPLAVFSNFPIDWIFGGLCVVATSNIAVMLKQGRIRDHPTFSRYEIVYDAYHAFDAKPHPEIFL</sequence>
<feature type="compositionally biased region" description="Acidic residues" evidence="7">
    <location>
        <begin position="86"/>
        <end position="105"/>
    </location>
</feature>
<keyword evidence="4" id="KW-0378">Hydrolase</keyword>
<keyword evidence="6" id="KW-0482">Metalloprotease</keyword>
<protein>
    <recommendedName>
        <fullName evidence="10">Peptidase M50 domain-containing protein</fullName>
    </recommendedName>
</protein>
<organism evidence="9">
    <name type="scientific">Ostreococcus mediterraneus</name>
    <dbReference type="NCBI Taxonomy" id="1486918"/>
    <lineage>
        <taxon>Eukaryota</taxon>
        <taxon>Viridiplantae</taxon>
        <taxon>Chlorophyta</taxon>
        <taxon>Mamiellophyceae</taxon>
        <taxon>Mamiellales</taxon>
        <taxon>Bathycoccaceae</taxon>
        <taxon>Ostreococcus</taxon>
    </lineage>
</organism>